<feature type="compositionally biased region" description="Polar residues" evidence="1">
    <location>
        <begin position="205"/>
        <end position="224"/>
    </location>
</feature>
<evidence type="ECO:0000313" key="4">
    <source>
        <dbReference type="Proteomes" id="UP000614334"/>
    </source>
</evidence>
<feature type="region of interest" description="Disordered" evidence="1">
    <location>
        <begin position="1"/>
        <end position="39"/>
    </location>
</feature>
<dbReference type="GO" id="GO:0003700">
    <property type="term" value="F:DNA-binding transcription factor activity"/>
    <property type="evidence" value="ECO:0007669"/>
    <property type="project" value="InterPro"/>
</dbReference>
<evidence type="ECO:0000256" key="1">
    <source>
        <dbReference type="SAM" id="MobiDB-lite"/>
    </source>
</evidence>
<dbReference type="EMBL" id="JACYCF010000017">
    <property type="protein sequence ID" value="KAF8751941.1"/>
    <property type="molecule type" value="Genomic_DNA"/>
</dbReference>
<comment type="caution">
    <text evidence="3">The sequence shown here is derived from an EMBL/GenBank/DDBJ whole genome shotgun (WGS) entry which is preliminary data.</text>
</comment>
<sequence length="247" mass="26481">MASQSHDSDEEMSVTPPGSTRESKSLSRNARAQARLRARRKAYVESLEANVKRLQTIVDAIALNPNRTYATTSTGTASPHLLSPFGSSPETPSSDPSTRERDALQVQIDALISYISRGYSLPSGSGLGGDTRVADLALSPNFGSDAEIDSRASMTGSPLIQRDPYSQDDLDQILSLNDPNFVFMRYLNLQSTGPSPLQVPRPNVSGDSSPATFESLSASTQGEPMTSFARGARDNLTANLIFRGAEP</sequence>
<feature type="domain" description="BZIP" evidence="2">
    <location>
        <begin position="24"/>
        <end position="39"/>
    </location>
</feature>
<protein>
    <recommendedName>
        <fullName evidence="2">BZIP domain-containing protein</fullName>
    </recommendedName>
</protein>
<feature type="region of interest" description="Disordered" evidence="1">
    <location>
        <begin position="192"/>
        <end position="226"/>
    </location>
</feature>
<accession>A0A8H7I7K5</accession>
<dbReference type="AlphaFoldDB" id="A0A8H7I7K5"/>
<dbReference type="InterPro" id="IPR004827">
    <property type="entry name" value="bZIP"/>
</dbReference>
<gene>
    <name evidence="3" type="ORF">RHS01_08232</name>
</gene>
<reference evidence="3" key="1">
    <citation type="submission" date="2020-09" db="EMBL/GenBank/DDBJ databases">
        <title>Comparative genome analyses of four rice-infecting Rhizoctonia solani isolates reveal extensive enrichment of homogalacturonan modification genes.</title>
        <authorList>
            <person name="Lee D.-Y."/>
            <person name="Jeon J."/>
            <person name="Kim K.-T."/>
            <person name="Cheong K."/>
            <person name="Song H."/>
            <person name="Choi G."/>
            <person name="Ko J."/>
            <person name="Opiyo S.O."/>
            <person name="Zuo S."/>
            <person name="Madhav S."/>
            <person name="Lee Y.-H."/>
            <person name="Wang G.-L."/>
        </authorList>
    </citation>
    <scope>NUCLEOTIDE SEQUENCE</scope>
    <source>
        <strain evidence="3">AG1-IA B2</strain>
    </source>
</reference>
<proteinExistence type="predicted"/>
<evidence type="ECO:0000259" key="2">
    <source>
        <dbReference type="PROSITE" id="PS00036"/>
    </source>
</evidence>
<evidence type="ECO:0000313" key="3">
    <source>
        <dbReference type="EMBL" id="KAF8751941.1"/>
    </source>
</evidence>
<dbReference type="Proteomes" id="UP000614334">
    <property type="component" value="Unassembled WGS sequence"/>
</dbReference>
<organism evidence="3 4">
    <name type="scientific">Rhizoctonia solani</name>
    <dbReference type="NCBI Taxonomy" id="456999"/>
    <lineage>
        <taxon>Eukaryota</taxon>
        <taxon>Fungi</taxon>
        <taxon>Dikarya</taxon>
        <taxon>Basidiomycota</taxon>
        <taxon>Agaricomycotina</taxon>
        <taxon>Agaricomycetes</taxon>
        <taxon>Cantharellales</taxon>
        <taxon>Ceratobasidiaceae</taxon>
        <taxon>Rhizoctonia</taxon>
    </lineage>
</organism>
<dbReference type="PROSITE" id="PS00036">
    <property type="entry name" value="BZIP_BASIC"/>
    <property type="match status" value="1"/>
</dbReference>
<name>A0A8H7I7K5_9AGAM</name>
<feature type="compositionally biased region" description="Low complexity" evidence="1">
    <location>
        <begin position="87"/>
        <end position="96"/>
    </location>
</feature>
<feature type="region of interest" description="Disordered" evidence="1">
    <location>
        <begin position="71"/>
        <end position="100"/>
    </location>
</feature>